<feature type="region of interest" description="Disordered" evidence="8">
    <location>
        <begin position="150"/>
        <end position="192"/>
    </location>
</feature>
<feature type="domain" description="SAM-dependent MTase RsmB/NOP-type" evidence="9">
    <location>
        <begin position="275"/>
        <end position="565"/>
    </location>
</feature>
<dbReference type="PANTHER" id="PTHR22808">
    <property type="entry name" value="NCL1 YEAST -RELATED NOL1/NOP2/FMU SUN DOMAIN-CONTAINING"/>
    <property type="match status" value="1"/>
</dbReference>
<dbReference type="CDD" id="cd02440">
    <property type="entry name" value="AdoMet_MTases"/>
    <property type="match status" value="1"/>
</dbReference>
<dbReference type="GO" id="GO:0008173">
    <property type="term" value="F:RNA methyltransferase activity"/>
    <property type="evidence" value="ECO:0007669"/>
    <property type="project" value="InterPro"/>
</dbReference>
<evidence type="ECO:0000313" key="10">
    <source>
        <dbReference type="Ensembl" id="ENSECAP00000043180.1"/>
    </source>
</evidence>
<comment type="subcellular location">
    <subcellularLocation>
        <location evidence="1">Mitochondrion</location>
    </subcellularLocation>
</comment>
<evidence type="ECO:0000313" key="12">
    <source>
        <dbReference type="VGNC" id="VGNC:57104"/>
    </source>
</evidence>
<dbReference type="GO" id="GO:0031167">
    <property type="term" value="P:rRNA methylation"/>
    <property type="evidence" value="ECO:0000318"/>
    <property type="project" value="GO_Central"/>
</dbReference>
<dbReference type="FunCoup" id="A0A3Q2I5P1">
    <property type="interactions" value="1347"/>
</dbReference>
<dbReference type="InterPro" id="IPR049560">
    <property type="entry name" value="MeTrfase_RsmB-F_NOP2_cat"/>
</dbReference>
<dbReference type="VGNC" id="VGNC:57104">
    <property type="gene designation" value="NSUN3"/>
</dbReference>
<feature type="compositionally biased region" description="Basic and acidic residues" evidence="8">
    <location>
        <begin position="83"/>
        <end position="96"/>
    </location>
</feature>
<feature type="binding site" evidence="7">
    <location>
        <position position="393"/>
    </location>
    <ligand>
        <name>S-adenosyl-L-methionine</name>
        <dbReference type="ChEBI" id="CHEBI:59789"/>
    </ligand>
</feature>
<dbReference type="ExpressionAtlas" id="A0A3Q2I5P1">
    <property type="expression patterns" value="baseline"/>
</dbReference>
<dbReference type="PROSITE" id="PS51686">
    <property type="entry name" value="SAM_MT_RSMB_NOP"/>
    <property type="match status" value="1"/>
</dbReference>
<reference evidence="10" key="2">
    <citation type="submission" date="2025-08" db="UniProtKB">
        <authorList>
            <consortium name="Ensembl"/>
        </authorList>
    </citation>
    <scope>IDENTIFICATION</scope>
    <source>
        <strain evidence="10">Thoroughbred</strain>
    </source>
</reference>
<dbReference type="InterPro" id="IPR001678">
    <property type="entry name" value="MeTrfase_RsmB-F_NOP2_dom"/>
</dbReference>
<dbReference type="InterPro" id="IPR029063">
    <property type="entry name" value="SAM-dependent_MTases_sf"/>
</dbReference>
<evidence type="ECO:0000256" key="4">
    <source>
        <dbReference type="ARBA" id="ARBA00022691"/>
    </source>
</evidence>
<keyword evidence="11" id="KW-1185">Reference proteome</keyword>
<dbReference type="Ensembl" id="ENSECAT00000033702.2">
    <property type="protein sequence ID" value="ENSECAP00000043180.1"/>
    <property type="gene ID" value="ENSECAG00000013346.3"/>
</dbReference>
<evidence type="ECO:0000256" key="1">
    <source>
        <dbReference type="ARBA" id="ARBA00004173"/>
    </source>
</evidence>
<feature type="binding site" evidence="7">
    <location>
        <begin position="370"/>
        <end position="376"/>
    </location>
    <ligand>
        <name>S-adenosyl-L-methionine</name>
        <dbReference type="ChEBI" id="CHEBI:59789"/>
    </ligand>
</feature>
<dbReference type="GeneTree" id="ENSGT00940000153665"/>
<sequence length="568" mass="61837">MRADSGGTRKPSCFASWIFRCRAAWSWRLACPSGMVLTRVRAGPRTPRAGRPSCAVTAAGGAGGRGSAAAQPARGRGSPRDPPSARRGREPARVPEARGPGRGRGDPDGPDEGGGGVRGTWRSLPPDKRAWRSCTLTESRKDTGCVCLSPGPGCHPAPRGRRGLVPDRSLWAPQGPPAPAPADAPSSSKWEPRPARFAEAPVAKCLLRGVRSRWLAAGVSWRPRAGCDRRAPVPQLTAAPERRLARRVCGVVLDHFDAQYSSELGDAWAAVRDILTSPCCWQYAVLLNRFNYPFNLEEALRLRGYRTVFQGSLPHCPKSMKCYLSTTAGRMPSERHQVGNLKKYYLLNAASLLPVLALELRDGEKVLDLCAAPGGKSIALLQCADPGYLHCNEYDHLRLKWLMQTLESFIPQPLVNGIKVSQSDGRDVGDAQPETFDKVLVDAPCSNDRSWLFSPDAQKAACRISQRRSLPLLQRGLLRSAIKALRPGGLLVYSTCTLSRAENQDVINDVLNTHSNVIPVDITEMARTCSQDFSFAPTGQECGLLVIPDKGRAWGPMYVAKLKKSWTV</sequence>
<evidence type="ECO:0000256" key="3">
    <source>
        <dbReference type="ARBA" id="ARBA00022679"/>
    </source>
</evidence>
<gene>
    <name evidence="10 12" type="primary">NSUN3</name>
</gene>
<dbReference type="Bgee" id="ENSECAG00000013346">
    <property type="expression patterns" value="Expressed in blood and 23 other cell types or tissues"/>
</dbReference>
<feature type="binding site" evidence="7">
    <location>
        <position position="424"/>
    </location>
    <ligand>
        <name>S-adenosyl-L-methionine</name>
        <dbReference type="ChEBI" id="CHEBI:59789"/>
    </ligand>
</feature>
<dbReference type="GO" id="GO:0008168">
    <property type="term" value="F:methyltransferase activity"/>
    <property type="evidence" value="ECO:0000318"/>
    <property type="project" value="GO_Central"/>
</dbReference>
<evidence type="ECO:0000256" key="7">
    <source>
        <dbReference type="PROSITE-ProRule" id="PRU01023"/>
    </source>
</evidence>
<feature type="region of interest" description="Disordered" evidence="8">
    <location>
        <begin position="43"/>
        <end position="127"/>
    </location>
</feature>
<comment type="similarity">
    <text evidence="7">Belongs to the class I-like SAM-binding methyltransferase superfamily. RsmB/NOP family.</text>
</comment>
<keyword evidence="2 7" id="KW-0489">Methyltransferase</keyword>
<proteinExistence type="inferred from homology"/>
<dbReference type="InParanoid" id="A0A3Q2I5P1"/>
<dbReference type="Pfam" id="PF01189">
    <property type="entry name" value="Methyltr_RsmB-F"/>
    <property type="match status" value="1"/>
</dbReference>
<keyword evidence="5 7" id="KW-0694">RNA-binding</keyword>
<dbReference type="FunFam" id="3.40.50.150:FF:000055">
    <property type="entry name" value="5-methylcytosine rRNA methyltransferase NSUN4"/>
    <property type="match status" value="1"/>
</dbReference>
<keyword evidence="3 7" id="KW-0808">Transferase</keyword>
<dbReference type="AlphaFoldDB" id="A0A3Q2I5P1"/>
<dbReference type="InterPro" id="IPR023267">
    <property type="entry name" value="RCMT"/>
</dbReference>
<dbReference type="SUPFAM" id="SSF53335">
    <property type="entry name" value="S-adenosyl-L-methionine-dependent methyltransferases"/>
    <property type="match status" value="1"/>
</dbReference>
<feature type="active site" description="Nucleophile" evidence="7">
    <location>
        <position position="496"/>
    </location>
</feature>
<dbReference type="PANTHER" id="PTHR22808:SF8">
    <property type="entry name" value="TRNA (CYTOSINE(34)-C(5))-METHYLTRANSFERASE, MITOCHONDRIAL"/>
    <property type="match status" value="1"/>
</dbReference>
<dbReference type="GO" id="GO:0003723">
    <property type="term" value="F:RNA binding"/>
    <property type="evidence" value="ECO:0007669"/>
    <property type="project" value="UniProtKB-UniRule"/>
</dbReference>
<dbReference type="STRING" id="9796.ENSECAP00000043180"/>
<dbReference type="PaxDb" id="9796-ENSECAP00000043180"/>
<dbReference type="PRINTS" id="PR02008">
    <property type="entry name" value="RCMTFAMILY"/>
</dbReference>
<reference evidence="10 11" key="1">
    <citation type="journal article" date="2009" name="Science">
        <title>Genome sequence, comparative analysis, and population genetics of the domestic horse.</title>
        <authorList>
            <consortium name="Broad Institute Genome Sequencing Platform"/>
            <consortium name="Broad Institute Whole Genome Assembly Team"/>
            <person name="Wade C.M."/>
            <person name="Giulotto E."/>
            <person name="Sigurdsson S."/>
            <person name="Zoli M."/>
            <person name="Gnerre S."/>
            <person name="Imsland F."/>
            <person name="Lear T.L."/>
            <person name="Adelson D.L."/>
            <person name="Bailey E."/>
            <person name="Bellone R.R."/>
            <person name="Bloecker H."/>
            <person name="Distl O."/>
            <person name="Edgar R.C."/>
            <person name="Garber M."/>
            <person name="Leeb T."/>
            <person name="Mauceli E."/>
            <person name="MacLeod J.N."/>
            <person name="Penedo M.C.T."/>
            <person name="Raison J.M."/>
            <person name="Sharpe T."/>
            <person name="Vogel J."/>
            <person name="Andersson L."/>
            <person name="Antczak D.F."/>
            <person name="Biagi T."/>
            <person name="Binns M.M."/>
            <person name="Chowdhary B.P."/>
            <person name="Coleman S.J."/>
            <person name="Della Valle G."/>
            <person name="Fryc S."/>
            <person name="Guerin G."/>
            <person name="Hasegawa T."/>
            <person name="Hill E.W."/>
            <person name="Jurka J."/>
            <person name="Kiialainen A."/>
            <person name="Lindgren G."/>
            <person name="Liu J."/>
            <person name="Magnani E."/>
            <person name="Mickelson J.R."/>
            <person name="Murray J."/>
            <person name="Nergadze S.G."/>
            <person name="Onofrio R."/>
            <person name="Pedroni S."/>
            <person name="Piras M.F."/>
            <person name="Raudsepp T."/>
            <person name="Rocchi M."/>
            <person name="Roeed K.H."/>
            <person name="Ryder O.A."/>
            <person name="Searle S."/>
            <person name="Skow L."/>
            <person name="Swinburne J.E."/>
            <person name="Syvaenen A.C."/>
            <person name="Tozaki T."/>
            <person name="Valberg S.J."/>
            <person name="Vaudin M."/>
            <person name="White J.R."/>
            <person name="Zody M.C."/>
            <person name="Lander E.S."/>
            <person name="Lindblad-Toh K."/>
        </authorList>
    </citation>
    <scope>NUCLEOTIDE SEQUENCE [LARGE SCALE GENOMIC DNA]</scope>
    <source>
        <strain evidence="10 11">Thoroughbred</strain>
    </source>
</reference>
<accession>A0A3Q2I5P1</accession>
<evidence type="ECO:0000259" key="9">
    <source>
        <dbReference type="PROSITE" id="PS51686"/>
    </source>
</evidence>
<keyword evidence="6" id="KW-0496">Mitochondrion</keyword>
<feature type="compositionally biased region" description="Low complexity" evidence="8">
    <location>
        <begin position="67"/>
        <end position="76"/>
    </location>
</feature>
<protein>
    <submittedName>
        <fullName evidence="10">NOP2/Sun RNA methyltransferase 3</fullName>
    </submittedName>
</protein>
<evidence type="ECO:0000256" key="8">
    <source>
        <dbReference type="SAM" id="MobiDB-lite"/>
    </source>
</evidence>
<evidence type="ECO:0000313" key="11">
    <source>
        <dbReference type="Proteomes" id="UP000002281"/>
    </source>
</evidence>
<dbReference type="GO" id="GO:0005762">
    <property type="term" value="C:mitochondrial large ribosomal subunit"/>
    <property type="evidence" value="ECO:0000318"/>
    <property type="project" value="GO_Central"/>
</dbReference>
<organism evidence="10 11">
    <name type="scientific">Equus caballus</name>
    <name type="common">Horse</name>
    <dbReference type="NCBI Taxonomy" id="9796"/>
    <lineage>
        <taxon>Eukaryota</taxon>
        <taxon>Metazoa</taxon>
        <taxon>Chordata</taxon>
        <taxon>Craniata</taxon>
        <taxon>Vertebrata</taxon>
        <taxon>Euteleostomi</taxon>
        <taxon>Mammalia</taxon>
        <taxon>Eutheria</taxon>
        <taxon>Laurasiatheria</taxon>
        <taxon>Perissodactyla</taxon>
        <taxon>Equidae</taxon>
        <taxon>Equus</taxon>
    </lineage>
</organism>
<keyword evidence="4 7" id="KW-0949">S-adenosyl-L-methionine</keyword>
<name>A0A3Q2I5P1_HORSE</name>
<reference evidence="10" key="3">
    <citation type="submission" date="2025-09" db="UniProtKB">
        <authorList>
            <consortium name="Ensembl"/>
        </authorList>
    </citation>
    <scope>IDENTIFICATION</scope>
    <source>
        <strain evidence="10">Thoroughbred</strain>
    </source>
</reference>
<dbReference type="Gene3D" id="6.20.240.40">
    <property type="match status" value="1"/>
</dbReference>
<dbReference type="Gene3D" id="3.40.50.150">
    <property type="entry name" value="Vaccinia Virus protein VP39"/>
    <property type="match status" value="1"/>
</dbReference>
<feature type="binding site" evidence="7">
    <location>
        <position position="442"/>
    </location>
    <ligand>
        <name>S-adenosyl-L-methionine</name>
        <dbReference type="ChEBI" id="CHEBI:59789"/>
    </ligand>
</feature>
<evidence type="ECO:0000256" key="5">
    <source>
        <dbReference type="ARBA" id="ARBA00022884"/>
    </source>
</evidence>
<dbReference type="SMR" id="A0A3Q2I5P1"/>
<dbReference type="Proteomes" id="UP000002281">
    <property type="component" value="Chromosome 19"/>
</dbReference>
<evidence type="ECO:0000256" key="6">
    <source>
        <dbReference type="ARBA" id="ARBA00023128"/>
    </source>
</evidence>
<evidence type="ECO:0000256" key="2">
    <source>
        <dbReference type="ARBA" id="ARBA00022603"/>
    </source>
</evidence>